<organism evidence="1 2">
    <name type="scientific">Prosthecobacter vanneervenii</name>
    <dbReference type="NCBI Taxonomy" id="48466"/>
    <lineage>
        <taxon>Bacteria</taxon>
        <taxon>Pseudomonadati</taxon>
        <taxon>Verrucomicrobiota</taxon>
        <taxon>Verrucomicrobiia</taxon>
        <taxon>Verrucomicrobiales</taxon>
        <taxon>Verrucomicrobiaceae</taxon>
        <taxon>Prosthecobacter</taxon>
    </lineage>
</organism>
<evidence type="ECO:0000313" key="1">
    <source>
        <dbReference type="EMBL" id="MBB5035079.1"/>
    </source>
</evidence>
<dbReference type="Gene3D" id="3.30.559.10">
    <property type="entry name" value="Chloramphenicol acetyltransferase-like domain"/>
    <property type="match status" value="1"/>
</dbReference>
<accession>A0A7W7YFC7</accession>
<reference evidence="1 2" key="1">
    <citation type="submission" date="2020-08" db="EMBL/GenBank/DDBJ databases">
        <title>Genomic Encyclopedia of Type Strains, Phase IV (KMG-IV): sequencing the most valuable type-strain genomes for metagenomic binning, comparative biology and taxonomic classification.</title>
        <authorList>
            <person name="Goeker M."/>
        </authorList>
    </citation>
    <scope>NUCLEOTIDE SEQUENCE [LARGE SCALE GENOMIC DNA]</scope>
    <source>
        <strain evidence="1 2">DSM 12252</strain>
    </source>
</reference>
<dbReference type="EMBL" id="JACHIG010000013">
    <property type="protein sequence ID" value="MBB5035079.1"/>
    <property type="molecule type" value="Genomic_DNA"/>
</dbReference>
<dbReference type="SUPFAM" id="SSF52777">
    <property type="entry name" value="CoA-dependent acyltransferases"/>
    <property type="match status" value="1"/>
</dbReference>
<proteinExistence type="predicted"/>
<gene>
    <name evidence="1" type="ORF">HNQ65_004687</name>
</gene>
<keyword evidence="2" id="KW-1185">Reference proteome</keyword>
<dbReference type="InterPro" id="IPR023213">
    <property type="entry name" value="CAT-like_dom_sf"/>
</dbReference>
<protein>
    <recommendedName>
        <fullName evidence="3">Diacylglycerol O-acyltransferase</fullName>
    </recommendedName>
</protein>
<dbReference type="Proteomes" id="UP000590740">
    <property type="component" value="Unassembled WGS sequence"/>
</dbReference>
<evidence type="ECO:0008006" key="3">
    <source>
        <dbReference type="Google" id="ProtNLM"/>
    </source>
</evidence>
<dbReference type="AlphaFoldDB" id="A0A7W7YFC7"/>
<evidence type="ECO:0000313" key="2">
    <source>
        <dbReference type="Proteomes" id="UP000590740"/>
    </source>
</evidence>
<dbReference type="RefSeq" id="WP_184343508.1">
    <property type="nucleotide sequence ID" value="NZ_JACHIG010000013.1"/>
</dbReference>
<comment type="caution">
    <text evidence="1">The sequence shown here is derived from an EMBL/GenBank/DDBJ whole genome shotgun (WGS) entry which is preliminary data.</text>
</comment>
<name>A0A7W7YFC7_9BACT</name>
<sequence length="438" mass="48862">MPLLPATSVDFFLAGLESFMRRSGQGTHWGVTQLQLRGRPDQHFLTRAWEQIHAHHPMLGARLRRQWRGWKWVWQTPEKPPPAPAIHWHPWAEHPPAPATIQLRLLGHTETAHLTSPLWMDVFPCGHDDTHVILLTWRHALLDGTGINLLLEQLASGSCENGPPTPVSPKRESFASLYSKAKPLIDRLHAMTSAGCLSAWRRGMRQDGPPEYRLIEFSAAESQRATALLRSLCGDFMQMPFYAAIAARALRLLHTQRGWTSPQIHLQLPVQIRGRSRELIFGNHMGTLPLFLESSSLTTVDQSIAHLLDRYREAVRLKVAQSSEALMSLASHMPLGAFIPAVRLTNRGQICSLFHSHTGTFLPGHSAFAGAALQNICTIPSVCAPPGLGIFASDYAGRITITLAWREKAVTREELDSLERQIRMDMTGSEEHPLQAAS</sequence>